<organism evidence="4 5">
    <name type="scientific">Fraxinus pennsylvanica</name>
    <dbReference type="NCBI Taxonomy" id="56036"/>
    <lineage>
        <taxon>Eukaryota</taxon>
        <taxon>Viridiplantae</taxon>
        <taxon>Streptophyta</taxon>
        <taxon>Embryophyta</taxon>
        <taxon>Tracheophyta</taxon>
        <taxon>Spermatophyta</taxon>
        <taxon>Magnoliopsida</taxon>
        <taxon>eudicotyledons</taxon>
        <taxon>Gunneridae</taxon>
        <taxon>Pentapetalae</taxon>
        <taxon>asterids</taxon>
        <taxon>lamiids</taxon>
        <taxon>Lamiales</taxon>
        <taxon>Oleaceae</taxon>
        <taxon>Oleeae</taxon>
        <taxon>Fraxinus</taxon>
    </lineage>
</organism>
<feature type="repeat" description="PPR" evidence="3">
    <location>
        <begin position="143"/>
        <end position="177"/>
    </location>
</feature>
<dbReference type="Proteomes" id="UP000834106">
    <property type="component" value="Chromosome 1"/>
</dbReference>
<dbReference type="PROSITE" id="PS51375">
    <property type="entry name" value="PPR"/>
    <property type="match status" value="4"/>
</dbReference>
<dbReference type="InterPro" id="IPR002885">
    <property type="entry name" value="PPR_rpt"/>
</dbReference>
<dbReference type="GO" id="GO:0007005">
    <property type="term" value="P:mitochondrion organization"/>
    <property type="evidence" value="ECO:0007669"/>
    <property type="project" value="TreeGrafter"/>
</dbReference>
<evidence type="ECO:0008006" key="6">
    <source>
        <dbReference type="Google" id="ProtNLM"/>
    </source>
</evidence>
<dbReference type="PANTHER" id="PTHR47934:SF6">
    <property type="entry name" value="MITOCHONDRIAL GROUP I INTRON SPLICING FACTOR CCM1-RELATED"/>
    <property type="match status" value="1"/>
</dbReference>
<dbReference type="GO" id="GO:0005739">
    <property type="term" value="C:mitochondrion"/>
    <property type="evidence" value="ECO:0007669"/>
    <property type="project" value="TreeGrafter"/>
</dbReference>
<dbReference type="Gene3D" id="1.25.40.10">
    <property type="entry name" value="Tetratricopeptide repeat domain"/>
    <property type="match status" value="5"/>
</dbReference>
<dbReference type="Pfam" id="PF13041">
    <property type="entry name" value="PPR_2"/>
    <property type="match status" value="2"/>
</dbReference>
<evidence type="ECO:0000256" key="2">
    <source>
        <dbReference type="ARBA" id="ARBA00022737"/>
    </source>
</evidence>
<feature type="repeat" description="PPR" evidence="3">
    <location>
        <begin position="423"/>
        <end position="457"/>
    </location>
</feature>
<dbReference type="AlphaFoldDB" id="A0AAD1YPG6"/>
<dbReference type="Pfam" id="PF01535">
    <property type="entry name" value="PPR"/>
    <property type="match status" value="4"/>
</dbReference>
<evidence type="ECO:0000313" key="4">
    <source>
        <dbReference type="EMBL" id="CAI9755116.1"/>
    </source>
</evidence>
<keyword evidence="2" id="KW-0677">Repeat</keyword>
<feature type="repeat" description="PPR" evidence="3">
    <location>
        <begin position="178"/>
        <end position="212"/>
    </location>
</feature>
<protein>
    <recommendedName>
        <fullName evidence="6">Pentatricopeptide repeat-containing protein</fullName>
    </recommendedName>
</protein>
<sequence>MTRILFGFGLSKPARPVLDTLVQVYPPSLFVSSLIKGSDFRIISSTLSAVLECYCHKCMYLQALEVYSKGKDYGVRVTIDSCNALLKLLSDENEMRLAWCFYGSMIRNGVLENQFTWSLIAKILYTDGKFERIARILDMRIYTPVMYNLLIECYGKKGEFRAAFGYLDEMCNKKIEPSFSAYSSILDGACKYQDAGVSDKVLNSMVEKGYLPEYLVSEYDFIIQKLSDLGNTHAADFFFKKSFDENIQLQHNTYGYMLKSLSKEGRVKDAIALYHIMLGRKILVNESCYIAFTSVLCKESPSDEVSKLLIDVIRSGSSPAAELSEYINRQCAKGRWGEVEELLNEMLDRGCFLDSFSCGSLVKHYCLSKQIDSAIALHNKLKGIEGTLDARAYNVLLTRLFEERRVEEALGVFEYMRTHKMLSSESFSLMIRGLCQGRELRKAMKLHDEMLELGLKPDGRTYKRLISGFG</sequence>
<accession>A0AAD1YPG6</accession>
<keyword evidence="5" id="KW-1185">Reference proteome</keyword>
<dbReference type="InterPro" id="IPR011990">
    <property type="entry name" value="TPR-like_helical_dom_sf"/>
</dbReference>
<evidence type="ECO:0000256" key="1">
    <source>
        <dbReference type="ARBA" id="ARBA00007626"/>
    </source>
</evidence>
<dbReference type="NCBIfam" id="TIGR00756">
    <property type="entry name" value="PPR"/>
    <property type="match status" value="5"/>
</dbReference>
<evidence type="ECO:0000313" key="5">
    <source>
        <dbReference type="Proteomes" id="UP000834106"/>
    </source>
</evidence>
<feature type="repeat" description="PPR" evidence="3">
    <location>
        <begin position="389"/>
        <end position="419"/>
    </location>
</feature>
<name>A0AAD1YPG6_9LAMI</name>
<proteinExistence type="inferred from homology"/>
<gene>
    <name evidence="4" type="ORF">FPE_LOCUS2547</name>
</gene>
<reference evidence="4" key="1">
    <citation type="submission" date="2023-05" db="EMBL/GenBank/DDBJ databases">
        <authorList>
            <person name="Huff M."/>
        </authorList>
    </citation>
    <scope>NUCLEOTIDE SEQUENCE</scope>
</reference>
<dbReference type="EMBL" id="OU503036">
    <property type="protein sequence ID" value="CAI9755116.1"/>
    <property type="molecule type" value="Genomic_DNA"/>
</dbReference>
<dbReference type="InterPro" id="IPR051114">
    <property type="entry name" value="Mito_RNA_Proc_CCM1"/>
</dbReference>
<evidence type="ECO:0000256" key="3">
    <source>
        <dbReference type="PROSITE-ProRule" id="PRU00708"/>
    </source>
</evidence>
<dbReference type="PANTHER" id="PTHR47934">
    <property type="entry name" value="PENTATRICOPEPTIDE REPEAT-CONTAINING PROTEIN PET309, MITOCHONDRIAL"/>
    <property type="match status" value="1"/>
</dbReference>
<comment type="similarity">
    <text evidence="1">Belongs to the PPR family. P subfamily.</text>
</comment>
<dbReference type="GO" id="GO:0003729">
    <property type="term" value="F:mRNA binding"/>
    <property type="evidence" value="ECO:0007669"/>
    <property type="project" value="TreeGrafter"/>
</dbReference>
<dbReference type="GO" id="GO:0006396">
    <property type="term" value="P:RNA processing"/>
    <property type="evidence" value="ECO:0007669"/>
    <property type="project" value="TreeGrafter"/>
</dbReference>